<feature type="transmembrane region" description="Helical" evidence="6">
    <location>
        <begin position="105"/>
        <end position="125"/>
    </location>
</feature>
<feature type="transmembrane region" description="Helical" evidence="6">
    <location>
        <begin position="16"/>
        <end position="38"/>
    </location>
</feature>
<dbReference type="PANTHER" id="PTHR38459">
    <property type="entry name" value="PROPHAGE BACTOPRENOL-LINKED GLUCOSE TRANSLOCASE HOMOLOG"/>
    <property type="match status" value="1"/>
</dbReference>
<name>A0ABR9DCR4_9GAMM</name>
<gene>
    <name evidence="8" type="ORF">EBB_10140</name>
</gene>
<dbReference type="Pfam" id="PF04138">
    <property type="entry name" value="GtrA_DPMS_TM"/>
    <property type="match status" value="1"/>
</dbReference>
<protein>
    <submittedName>
        <fullName evidence="8">GtrA family protein</fullName>
    </submittedName>
</protein>
<sequence>MGSITKRFWGNEKIRYLFVGLYNTAFGYGFFAVIWFFLHHDLHYVGLLIISHFVSVINAYLGYRIYVFRVKGRWLKEFFRFNMVYLGAFGFNLIALPLLVERLNLHTLIAQAIIVSITVISSYILHRRFSFKKNSVQSKLS</sequence>
<accession>A0ABR9DCR4</accession>
<dbReference type="RefSeq" id="WP_192393769.1">
    <property type="nucleotide sequence ID" value="NZ_CAJHIU010000002.1"/>
</dbReference>
<feature type="transmembrane region" description="Helical" evidence="6">
    <location>
        <begin position="78"/>
        <end position="99"/>
    </location>
</feature>
<dbReference type="InterPro" id="IPR007267">
    <property type="entry name" value="GtrA_DPMS_TM"/>
</dbReference>
<evidence type="ECO:0000313" key="9">
    <source>
        <dbReference type="Proteomes" id="UP000641152"/>
    </source>
</evidence>
<reference evidence="8 9" key="1">
    <citation type="submission" date="2020-09" db="EMBL/GenBank/DDBJ databases">
        <title>Methylomonas albis sp. nov. and Methylomonas fluvii sp. nov.: Two cold-adapted methanotrophs from the River Elbe and an amended description of Methylovulum psychrotolerans strain Eb1.</title>
        <authorList>
            <person name="Bussmann I.K."/>
            <person name="Klings K.-W."/>
            <person name="Warnstedt J."/>
            <person name="Hoppert M."/>
            <person name="Saborowski A."/>
            <person name="Horn F."/>
            <person name="Liebner S."/>
        </authorList>
    </citation>
    <scope>NUCLEOTIDE SEQUENCE [LARGE SCALE GENOMIC DNA]</scope>
    <source>
        <strain evidence="8 9">EbB</strain>
    </source>
</reference>
<evidence type="ECO:0000256" key="6">
    <source>
        <dbReference type="SAM" id="Phobius"/>
    </source>
</evidence>
<evidence type="ECO:0000256" key="5">
    <source>
        <dbReference type="ARBA" id="ARBA00023136"/>
    </source>
</evidence>
<dbReference type="PANTHER" id="PTHR38459:SF1">
    <property type="entry name" value="PROPHAGE BACTOPRENOL-LINKED GLUCOSE TRANSLOCASE HOMOLOG"/>
    <property type="match status" value="1"/>
</dbReference>
<feature type="domain" description="GtrA/DPMS transmembrane" evidence="7">
    <location>
        <begin position="15"/>
        <end position="131"/>
    </location>
</feature>
<comment type="subcellular location">
    <subcellularLocation>
        <location evidence="1">Membrane</location>
        <topology evidence="1">Multi-pass membrane protein</topology>
    </subcellularLocation>
</comment>
<evidence type="ECO:0000256" key="3">
    <source>
        <dbReference type="ARBA" id="ARBA00022692"/>
    </source>
</evidence>
<evidence type="ECO:0000313" key="8">
    <source>
        <dbReference type="EMBL" id="MBD9360886.1"/>
    </source>
</evidence>
<evidence type="ECO:0000256" key="1">
    <source>
        <dbReference type="ARBA" id="ARBA00004141"/>
    </source>
</evidence>
<organism evidence="8 9">
    <name type="scientific">Methylomonas fluvii</name>
    <dbReference type="NCBI Taxonomy" id="1854564"/>
    <lineage>
        <taxon>Bacteria</taxon>
        <taxon>Pseudomonadati</taxon>
        <taxon>Pseudomonadota</taxon>
        <taxon>Gammaproteobacteria</taxon>
        <taxon>Methylococcales</taxon>
        <taxon>Methylococcaceae</taxon>
        <taxon>Methylomonas</taxon>
    </lineage>
</organism>
<evidence type="ECO:0000259" key="7">
    <source>
        <dbReference type="Pfam" id="PF04138"/>
    </source>
</evidence>
<dbReference type="EMBL" id="JACXST010000002">
    <property type="protein sequence ID" value="MBD9360886.1"/>
    <property type="molecule type" value="Genomic_DNA"/>
</dbReference>
<keyword evidence="4 6" id="KW-1133">Transmembrane helix</keyword>
<evidence type="ECO:0000256" key="4">
    <source>
        <dbReference type="ARBA" id="ARBA00022989"/>
    </source>
</evidence>
<comment type="similarity">
    <text evidence="2">Belongs to the GtrA family.</text>
</comment>
<proteinExistence type="inferred from homology"/>
<evidence type="ECO:0000256" key="2">
    <source>
        <dbReference type="ARBA" id="ARBA00009399"/>
    </source>
</evidence>
<keyword evidence="5 6" id="KW-0472">Membrane</keyword>
<keyword evidence="3 6" id="KW-0812">Transmembrane</keyword>
<dbReference type="Proteomes" id="UP000641152">
    <property type="component" value="Unassembled WGS sequence"/>
</dbReference>
<comment type="caution">
    <text evidence="8">The sequence shown here is derived from an EMBL/GenBank/DDBJ whole genome shotgun (WGS) entry which is preliminary data.</text>
</comment>
<keyword evidence="9" id="KW-1185">Reference proteome</keyword>
<dbReference type="InterPro" id="IPR051401">
    <property type="entry name" value="GtrA_CellWall_Glycosyl"/>
</dbReference>
<feature type="transmembrane region" description="Helical" evidence="6">
    <location>
        <begin position="44"/>
        <end position="66"/>
    </location>
</feature>